<dbReference type="GO" id="GO:0000166">
    <property type="term" value="F:nucleotide binding"/>
    <property type="evidence" value="ECO:0007669"/>
    <property type="project" value="InterPro"/>
</dbReference>
<dbReference type="AlphaFoldDB" id="A0A7W8BKN3"/>
<dbReference type="PANTHER" id="PTHR43708">
    <property type="entry name" value="CONSERVED EXPRESSED OXIDOREDUCTASE (EUROFUNG)"/>
    <property type="match status" value="1"/>
</dbReference>
<sequence length="320" mass="34496">MRWGIAGYGDVVERRVLPAMRLLGHEPLFLWGRDRQRARACAGRWRIPVSGTDLSELLTGVDAVYVATPVVRHVPLAEHVLKAGLAVLVEKPLAGALPAASSPVTDEGHRAGVAYYRRLAPAVQRLRAELTTWTPERVDVRFRCAFAPGPGHPMLWRTDPAVSGGGVLADAGSHRLDLLLTLLGRPTQVRAWLGRRFRAGAERCAEVELDWPGTRGHCLFEWGDAPPVDRLAMYGRGLALVLDPLDRGTLTVSRPDGVRREAHPPHGNPHVPLLSDFAAAVREGRPPVCPAAEGALVDDVIRAADRSAALGGAPVRPGQG</sequence>
<reference evidence="3 4" key="1">
    <citation type="submission" date="2020-08" db="EMBL/GenBank/DDBJ databases">
        <title>Genomic Encyclopedia of Type Strains, Phase III (KMG-III): the genomes of soil and plant-associated and newly described type strains.</title>
        <authorList>
            <person name="Whitman W."/>
        </authorList>
    </citation>
    <scope>NUCLEOTIDE SEQUENCE [LARGE SCALE GENOMIC DNA]</scope>
    <source>
        <strain evidence="3 4">CECT 3226</strain>
    </source>
</reference>
<feature type="domain" description="GFO/IDH/MocA-like oxidoreductase" evidence="2">
    <location>
        <begin position="137"/>
        <end position="235"/>
    </location>
</feature>
<comment type="caution">
    <text evidence="3">The sequence shown here is derived from an EMBL/GenBank/DDBJ whole genome shotgun (WGS) entry which is preliminary data.</text>
</comment>
<dbReference type="SUPFAM" id="SSF55347">
    <property type="entry name" value="Glyceraldehyde-3-phosphate dehydrogenase-like, C-terminal domain"/>
    <property type="match status" value="1"/>
</dbReference>
<accession>A0A7W8BKN3</accession>
<keyword evidence="4" id="KW-1185">Reference proteome</keyword>
<dbReference type="EMBL" id="JACHJE010000004">
    <property type="protein sequence ID" value="MBB5125184.1"/>
    <property type="molecule type" value="Genomic_DNA"/>
</dbReference>
<dbReference type="Pfam" id="PF22725">
    <property type="entry name" value="GFO_IDH_MocA_C3"/>
    <property type="match status" value="1"/>
</dbReference>
<dbReference type="InterPro" id="IPR036291">
    <property type="entry name" value="NAD(P)-bd_dom_sf"/>
</dbReference>
<organism evidence="3 4">
    <name type="scientific">Streptomyces griseoloalbus</name>
    <dbReference type="NCBI Taxonomy" id="67303"/>
    <lineage>
        <taxon>Bacteria</taxon>
        <taxon>Bacillati</taxon>
        <taxon>Actinomycetota</taxon>
        <taxon>Actinomycetes</taxon>
        <taxon>Kitasatosporales</taxon>
        <taxon>Streptomycetaceae</taxon>
        <taxon>Streptomyces</taxon>
    </lineage>
</organism>
<gene>
    <name evidence="3" type="ORF">FHS32_001916</name>
</gene>
<protein>
    <submittedName>
        <fullName evidence="3">Putative dehydrogenase</fullName>
    </submittedName>
</protein>
<proteinExistence type="predicted"/>
<dbReference type="Gene3D" id="3.30.360.10">
    <property type="entry name" value="Dihydrodipicolinate Reductase, domain 2"/>
    <property type="match status" value="1"/>
</dbReference>
<feature type="domain" description="Gfo/Idh/MocA-like oxidoreductase N-terminal" evidence="1">
    <location>
        <begin position="1"/>
        <end position="97"/>
    </location>
</feature>
<dbReference type="Gene3D" id="3.40.50.720">
    <property type="entry name" value="NAD(P)-binding Rossmann-like Domain"/>
    <property type="match status" value="1"/>
</dbReference>
<evidence type="ECO:0000313" key="4">
    <source>
        <dbReference type="Proteomes" id="UP000568022"/>
    </source>
</evidence>
<dbReference type="PANTHER" id="PTHR43708:SF4">
    <property type="entry name" value="OXIDOREDUCTASE YCEM-RELATED"/>
    <property type="match status" value="1"/>
</dbReference>
<evidence type="ECO:0000259" key="1">
    <source>
        <dbReference type="Pfam" id="PF01408"/>
    </source>
</evidence>
<dbReference type="SUPFAM" id="SSF51735">
    <property type="entry name" value="NAD(P)-binding Rossmann-fold domains"/>
    <property type="match status" value="1"/>
</dbReference>
<dbReference type="InterPro" id="IPR000683">
    <property type="entry name" value="Gfo/Idh/MocA-like_OxRdtase_N"/>
</dbReference>
<dbReference type="InterPro" id="IPR055170">
    <property type="entry name" value="GFO_IDH_MocA-like_dom"/>
</dbReference>
<dbReference type="Proteomes" id="UP000568022">
    <property type="component" value="Unassembled WGS sequence"/>
</dbReference>
<dbReference type="Pfam" id="PF01408">
    <property type="entry name" value="GFO_IDH_MocA"/>
    <property type="match status" value="1"/>
</dbReference>
<name>A0A7W8BKN3_9ACTN</name>
<evidence type="ECO:0000259" key="2">
    <source>
        <dbReference type="Pfam" id="PF22725"/>
    </source>
</evidence>
<evidence type="ECO:0000313" key="3">
    <source>
        <dbReference type="EMBL" id="MBB5125184.1"/>
    </source>
</evidence>
<dbReference type="InterPro" id="IPR051317">
    <property type="entry name" value="Gfo/Idh/MocA_oxidoreduct"/>
</dbReference>